<protein>
    <submittedName>
        <fullName evidence="1">Uncharacterized protein</fullName>
    </submittedName>
</protein>
<reference evidence="1 2" key="1">
    <citation type="journal article" date="2018" name="Elife">
        <title>Functional genomics of lipid metabolism in the oleaginous yeast Rhodosporidium toruloides.</title>
        <authorList>
            <person name="Coradetti S.T."/>
            <person name="Pinel D."/>
            <person name="Geiselman G."/>
            <person name="Ito M."/>
            <person name="Mondo S."/>
            <person name="Reilly M.C."/>
            <person name="Cheng Y.F."/>
            <person name="Bauer S."/>
            <person name="Grigoriev I."/>
            <person name="Gladden J.M."/>
            <person name="Simmons B.A."/>
            <person name="Brem R."/>
            <person name="Arkin A.P."/>
            <person name="Skerker J.M."/>
        </authorList>
    </citation>
    <scope>NUCLEOTIDE SEQUENCE [LARGE SCALE GENOMIC DNA]</scope>
    <source>
        <strain evidence="1 2">NBRC 0880</strain>
    </source>
</reference>
<dbReference type="EMBL" id="LCTV02000013">
    <property type="protein sequence ID" value="PRQ70931.1"/>
    <property type="molecule type" value="Genomic_DNA"/>
</dbReference>
<name>A0A2S9ZYW6_RHOTO</name>
<accession>A0A2S9ZYW6</accession>
<organism evidence="1 2">
    <name type="scientific">Rhodotorula toruloides</name>
    <name type="common">Yeast</name>
    <name type="synonym">Rhodosporidium toruloides</name>
    <dbReference type="NCBI Taxonomy" id="5286"/>
    <lineage>
        <taxon>Eukaryota</taxon>
        <taxon>Fungi</taxon>
        <taxon>Dikarya</taxon>
        <taxon>Basidiomycota</taxon>
        <taxon>Pucciniomycotina</taxon>
        <taxon>Microbotryomycetes</taxon>
        <taxon>Sporidiobolales</taxon>
        <taxon>Sporidiobolaceae</taxon>
        <taxon>Rhodotorula</taxon>
    </lineage>
</organism>
<proteinExistence type="predicted"/>
<dbReference type="AlphaFoldDB" id="A0A2S9ZYW6"/>
<evidence type="ECO:0000313" key="2">
    <source>
        <dbReference type="Proteomes" id="UP000239560"/>
    </source>
</evidence>
<sequence>MEPTLALLGRARHALGLRRRRLAIHCSIPVRYGREGAICRGVRSRGDERRRWDGGGGIGAPVPRIALGRGPHNLLVRLHPSRTRVRPRRIRGGTRLERRGRGDRGSRVESSGSVRVIAWSSHFARVPRCSAAPLSDFADPRRRSCAVARWTVREESEAVKSRRWAWCGVLAVADDAVALRQAPEQPRAAKERQVVMGAVRKRAEVRQTTRCRPSPRRVALLASRYPCTGVLSASRSLRPLFEPLSQTLSSSFKVNEITRAPYPLY</sequence>
<evidence type="ECO:0000313" key="1">
    <source>
        <dbReference type="EMBL" id="PRQ70931.1"/>
    </source>
</evidence>
<dbReference type="Proteomes" id="UP000239560">
    <property type="component" value="Unassembled WGS sequence"/>
</dbReference>
<comment type="caution">
    <text evidence="1">The sequence shown here is derived from an EMBL/GenBank/DDBJ whole genome shotgun (WGS) entry which is preliminary data.</text>
</comment>
<gene>
    <name evidence="1" type="ORF">AAT19DRAFT_10471</name>
</gene>